<comment type="subcellular location">
    <subcellularLocation>
        <location evidence="2">Endoplasmic reticulum membrane</location>
        <topology evidence="2">Single-pass type I membrane protein</topology>
    </subcellularLocation>
</comment>
<evidence type="ECO:0000256" key="1">
    <source>
        <dbReference type="ARBA" id="ARBA00002838"/>
    </source>
</evidence>
<comment type="subunit">
    <text evidence="4">Heterotetramer of TRAP-alpha, TRAP-beta, TRAP-delta and TRAP-gamma.</text>
</comment>
<sequence>MQVVALIFAALVAVAAGETCTGAQVDAVGFTSQDATIVTKIAYIADFTLSCSNGAKDVSLYAETVDGIVGVARSVDGVKYQVSWVEDVATAVSGERPIKLYDDQGYAALRKAQRGNEDTSTVQPIAVINLYHPGAYRGPWIQSETMAILAAIFIYYYALTQKTRLMA</sequence>
<evidence type="ECO:0000256" key="2">
    <source>
        <dbReference type="ARBA" id="ARBA00004115"/>
    </source>
</evidence>
<dbReference type="AlphaFoldDB" id="A0A0P4WBS0"/>
<dbReference type="GO" id="GO:0005789">
    <property type="term" value="C:endoplasmic reticulum membrane"/>
    <property type="evidence" value="ECO:0007669"/>
    <property type="project" value="UniProtKB-SubCell"/>
</dbReference>
<keyword evidence="13" id="KW-1015">Disulfide bond</keyword>
<name>A0A0P4WBS0_SCYOL</name>
<dbReference type="InterPro" id="IPR008855">
    <property type="entry name" value="TRAP-delta"/>
</dbReference>
<evidence type="ECO:0000256" key="8">
    <source>
        <dbReference type="ARBA" id="ARBA00022729"/>
    </source>
</evidence>
<evidence type="ECO:0000256" key="13">
    <source>
        <dbReference type="ARBA" id="ARBA00023157"/>
    </source>
</evidence>
<feature type="chain" id="PRO_5006070420" description="Translocon-associated protein subunit delta" evidence="16">
    <location>
        <begin position="18"/>
        <end position="167"/>
    </location>
</feature>
<dbReference type="EMBL" id="GDRN01070656">
    <property type="protein sequence ID" value="JAI63838.1"/>
    <property type="molecule type" value="Transcribed_RNA"/>
</dbReference>
<evidence type="ECO:0000256" key="14">
    <source>
        <dbReference type="ARBA" id="ARBA00031791"/>
    </source>
</evidence>
<keyword evidence="8 16" id="KW-0732">Signal</keyword>
<evidence type="ECO:0000256" key="10">
    <source>
        <dbReference type="ARBA" id="ARBA00022843"/>
    </source>
</evidence>
<evidence type="ECO:0000313" key="17">
    <source>
        <dbReference type="EMBL" id="JAI63838.1"/>
    </source>
</evidence>
<evidence type="ECO:0000256" key="9">
    <source>
        <dbReference type="ARBA" id="ARBA00022824"/>
    </source>
</evidence>
<evidence type="ECO:0000256" key="11">
    <source>
        <dbReference type="ARBA" id="ARBA00022989"/>
    </source>
</evidence>
<keyword evidence="11 15" id="KW-1133">Transmembrane helix</keyword>
<accession>A0A0P4WBS0</accession>
<dbReference type="PANTHER" id="PTHR12731">
    <property type="entry name" value="TRANSLOCON-ASSOCIATED PROTEIN, DELTA SUBUNIT"/>
    <property type="match status" value="1"/>
</dbReference>
<evidence type="ECO:0000256" key="15">
    <source>
        <dbReference type="SAM" id="Phobius"/>
    </source>
</evidence>
<evidence type="ECO:0000256" key="7">
    <source>
        <dbReference type="ARBA" id="ARBA00022692"/>
    </source>
</evidence>
<comment type="function">
    <text evidence="1">TRAP proteins are part of a complex whose function is to bind calcium to the ER membrane and thereby regulate the retention of ER resident proteins.</text>
</comment>
<evidence type="ECO:0000256" key="5">
    <source>
        <dbReference type="ARBA" id="ARBA00014387"/>
    </source>
</evidence>
<proteinExistence type="inferred from homology"/>
<dbReference type="Pfam" id="PF05404">
    <property type="entry name" value="TRAP-delta"/>
    <property type="match status" value="1"/>
</dbReference>
<keyword evidence="12 15" id="KW-0472">Membrane</keyword>
<evidence type="ECO:0000256" key="3">
    <source>
        <dbReference type="ARBA" id="ARBA00009294"/>
    </source>
</evidence>
<dbReference type="PANTHER" id="PTHR12731:SF1">
    <property type="entry name" value="TRANSLOCON-ASSOCIATED PROTEIN SUBUNIT DELTA"/>
    <property type="match status" value="1"/>
</dbReference>
<reference evidence="17" key="1">
    <citation type="submission" date="2015-09" db="EMBL/GenBank/DDBJ databases">
        <title>Scylla olivacea transcriptome.</title>
        <authorList>
            <person name="Ikhwanuddin M."/>
        </authorList>
    </citation>
    <scope>NUCLEOTIDE SEQUENCE</scope>
</reference>
<comment type="similarity">
    <text evidence="3">Belongs to the TRAP-delta family.</text>
</comment>
<evidence type="ECO:0000256" key="12">
    <source>
        <dbReference type="ARBA" id="ARBA00023136"/>
    </source>
</evidence>
<keyword evidence="6" id="KW-1017">Isopeptide bond</keyword>
<protein>
    <recommendedName>
        <fullName evidence="5">Translocon-associated protein subunit delta</fullName>
    </recommendedName>
    <alternativeName>
        <fullName evidence="14">Signal sequence receptor subunit delta</fullName>
    </alternativeName>
</protein>
<evidence type="ECO:0000256" key="4">
    <source>
        <dbReference type="ARBA" id="ARBA00011819"/>
    </source>
</evidence>
<feature type="signal peptide" evidence="16">
    <location>
        <begin position="1"/>
        <end position="17"/>
    </location>
</feature>
<keyword evidence="7 15" id="KW-0812">Transmembrane</keyword>
<organism evidence="17">
    <name type="scientific">Scylla olivacea</name>
    <name type="common">Orange mud crab</name>
    <name type="synonym">Cancer olivacea</name>
    <dbReference type="NCBI Taxonomy" id="85551"/>
    <lineage>
        <taxon>Eukaryota</taxon>
        <taxon>Metazoa</taxon>
        <taxon>Ecdysozoa</taxon>
        <taxon>Arthropoda</taxon>
        <taxon>Crustacea</taxon>
        <taxon>Multicrustacea</taxon>
        <taxon>Malacostraca</taxon>
        <taxon>Eumalacostraca</taxon>
        <taxon>Eucarida</taxon>
        <taxon>Decapoda</taxon>
        <taxon>Pleocyemata</taxon>
        <taxon>Brachyura</taxon>
        <taxon>Eubrachyura</taxon>
        <taxon>Portunoidea</taxon>
        <taxon>Portunidae</taxon>
        <taxon>Portuninae</taxon>
        <taxon>Scylla</taxon>
    </lineage>
</organism>
<keyword evidence="10" id="KW-0832">Ubl conjugation</keyword>
<feature type="transmembrane region" description="Helical" evidence="15">
    <location>
        <begin position="140"/>
        <end position="159"/>
    </location>
</feature>
<evidence type="ECO:0000256" key="6">
    <source>
        <dbReference type="ARBA" id="ARBA00022499"/>
    </source>
</evidence>
<evidence type="ECO:0000256" key="16">
    <source>
        <dbReference type="SAM" id="SignalP"/>
    </source>
</evidence>
<keyword evidence="9" id="KW-0256">Endoplasmic reticulum</keyword>